<reference evidence="3 4" key="2">
    <citation type="submission" date="2018-09" db="EMBL/GenBank/DDBJ databases">
        <title>Genomic Encyclopedia of Archaeal and Bacterial Type Strains, Phase II (KMG-II): from individual species to whole genera.</title>
        <authorList>
            <person name="Goeker M."/>
        </authorList>
    </citation>
    <scope>NUCLEOTIDE SEQUENCE [LARGE SCALE GENOMIC DNA]</scope>
    <source>
        <strain evidence="3 4">DSM 27620</strain>
    </source>
</reference>
<dbReference type="OrthoDB" id="9805309at2"/>
<organism evidence="3 4">
    <name type="scientific">Epilithonimonas arachidiradicis</name>
    <dbReference type="NCBI Taxonomy" id="1617282"/>
    <lineage>
        <taxon>Bacteria</taxon>
        <taxon>Pseudomonadati</taxon>
        <taxon>Bacteroidota</taxon>
        <taxon>Flavobacteriia</taxon>
        <taxon>Flavobacteriales</taxon>
        <taxon>Weeksellaceae</taxon>
        <taxon>Chryseobacterium group</taxon>
        <taxon>Epilithonimonas</taxon>
    </lineage>
</organism>
<dbReference type="AlphaFoldDB" id="A0A420DCU5"/>
<feature type="domain" description="HTH cro/C1-type" evidence="1">
    <location>
        <begin position="24"/>
        <end position="68"/>
    </location>
</feature>
<proteinExistence type="predicted"/>
<keyword evidence="5" id="KW-1185">Reference proteome</keyword>
<evidence type="ECO:0000313" key="2">
    <source>
        <dbReference type="EMBL" id="GGG43941.1"/>
    </source>
</evidence>
<dbReference type="Pfam" id="PF13443">
    <property type="entry name" value="HTH_26"/>
    <property type="match status" value="1"/>
</dbReference>
<dbReference type="Proteomes" id="UP000285906">
    <property type="component" value="Unassembled WGS sequence"/>
</dbReference>
<accession>A0A420DCU5</accession>
<reference evidence="2" key="1">
    <citation type="journal article" date="2014" name="Int. J. Syst. Evol. Microbiol.">
        <title>Complete genome of a new Firmicutes species belonging to the dominant human colonic microbiota ('Ruminococcus bicirculans') reveals two chromosomes and a selective capacity to utilize plant glucans.</title>
        <authorList>
            <consortium name="NISC Comparative Sequencing Program"/>
            <person name="Wegmann U."/>
            <person name="Louis P."/>
            <person name="Goesmann A."/>
            <person name="Henrissat B."/>
            <person name="Duncan S.H."/>
            <person name="Flint H.J."/>
        </authorList>
    </citation>
    <scope>NUCLEOTIDE SEQUENCE</scope>
    <source>
        <strain evidence="2">CCM 8490</strain>
    </source>
</reference>
<evidence type="ECO:0000313" key="5">
    <source>
        <dbReference type="Proteomes" id="UP000658202"/>
    </source>
</evidence>
<evidence type="ECO:0000259" key="1">
    <source>
        <dbReference type="Pfam" id="PF13443"/>
    </source>
</evidence>
<sequence>MLNLNLKPIFEARGIERPYTYLVKAGISRATAHNILSSKTRVFRLDHIELLCRVLICEPNDLLSYTPDSQTILSETHPLNNLRKEETSQASIKDSLANIPYKELKALTAQLLEKK</sequence>
<protein>
    <submittedName>
        <fullName evidence="3">DNA-binding Xre family transcriptional regulator</fullName>
    </submittedName>
</protein>
<comment type="caution">
    <text evidence="3">The sequence shown here is derived from an EMBL/GenBank/DDBJ whole genome shotgun (WGS) entry which is preliminary data.</text>
</comment>
<gene>
    <name evidence="3" type="ORF">BXY58_0182</name>
    <name evidence="2" type="ORF">GCM10007332_01710</name>
</gene>
<dbReference type="InterPro" id="IPR001387">
    <property type="entry name" value="Cro/C1-type_HTH"/>
</dbReference>
<dbReference type="GO" id="GO:0003677">
    <property type="term" value="F:DNA binding"/>
    <property type="evidence" value="ECO:0007669"/>
    <property type="project" value="UniProtKB-KW"/>
</dbReference>
<dbReference type="RefSeq" id="WP_120211917.1">
    <property type="nucleotide sequence ID" value="NZ_BMCW01000001.1"/>
</dbReference>
<evidence type="ECO:0000313" key="3">
    <source>
        <dbReference type="EMBL" id="RKE89612.1"/>
    </source>
</evidence>
<dbReference type="Proteomes" id="UP000658202">
    <property type="component" value="Unassembled WGS sequence"/>
</dbReference>
<reference evidence="2" key="4">
    <citation type="submission" date="2024-05" db="EMBL/GenBank/DDBJ databases">
        <authorList>
            <person name="Sun Q."/>
            <person name="Sedlacek I."/>
        </authorList>
    </citation>
    <scope>NUCLEOTIDE SEQUENCE</scope>
    <source>
        <strain evidence="2">CCM 8490</strain>
    </source>
</reference>
<keyword evidence="3" id="KW-0238">DNA-binding</keyword>
<dbReference type="EMBL" id="BMCW01000001">
    <property type="protein sequence ID" value="GGG43941.1"/>
    <property type="molecule type" value="Genomic_DNA"/>
</dbReference>
<evidence type="ECO:0000313" key="4">
    <source>
        <dbReference type="Proteomes" id="UP000285906"/>
    </source>
</evidence>
<reference evidence="5" key="3">
    <citation type="journal article" date="2019" name="Int. J. Syst. Evol. Microbiol.">
        <title>The Global Catalogue of Microorganisms (GCM) 10K type strain sequencing project: providing services to taxonomists for standard genome sequencing and annotation.</title>
        <authorList>
            <consortium name="The Broad Institute Genomics Platform"/>
            <consortium name="The Broad Institute Genome Sequencing Center for Infectious Disease"/>
            <person name="Wu L."/>
            <person name="Ma J."/>
        </authorList>
    </citation>
    <scope>NUCLEOTIDE SEQUENCE [LARGE SCALE GENOMIC DNA]</scope>
    <source>
        <strain evidence="5">CCM 8490</strain>
    </source>
</reference>
<dbReference type="EMBL" id="RAQH01000001">
    <property type="protein sequence ID" value="RKE89612.1"/>
    <property type="molecule type" value="Genomic_DNA"/>
</dbReference>
<name>A0A420DCU5_9FLAO</name>